<keyword evidence="5" id="KW-1185">Reference proteome</keyword>
<dbReference type="InterPro" id="IPR057727">
    <property type="entry name" value="WCX_dom"/>
</dbReference>
<dbReference type="InterPro" id="IPR051534">
    <property type="entry name" value="CBASS_pafABC_assoc_protein"/>
</dbReference>
<dbReference type="PROSITE" id="PS52050">
    <property type="entry name" value="WYL"/>
    <property type="match status" value="1"/>
</dbReference>
<evidence type="ECO:0000313" key="4">
    <source>
        <dbReference type="EMBL" id="GCF94265.1"/>
    </source>
</evidence>
<dbReference type="RefSeq" id="WP_146622700.1">
    <property type="nucleotide sequence ID" value="NZ_BJCC01000016.1"/>
</dbReference>
<feature type="domain" description="Helix-turn-helix type 11" evidence="1">
    <location>
        <begin position="12"/>
        <end position="58"/>
    </location>
</feature>
<dbReference type="InterPro" id="IPR028349">
    <property type="entry name" value="PafC-like"/>
</dbReference>
<organism evidence="4 5">
    <name type="scientific">Enterococcus florum</name>
    <dbReference type="NCBI Taxonomy" id="2480627"/>
    <lineage>
        <taxon>Bacteria</taxon>
        <taxon>Bacillati</taxon>
        <taxon>Bacillota</taxon>
        <taxon>Bacilli</taxon>
        <taxon>Lactobacillales</taxon>
        <taxon>Enterococcaceae</taxon>
        <taxon>Enterococcus</taxon>
    </lineage>
</organism>
<evidence type="ECO:0000259" key="1">
    <source>
        <dbReference type="Pfam" id="PF08279"/>
    </source>
</evidence>
<dbReference type="InterPro" id="IPR036388">
    <property type="entry name" value="WH-like_DNA-bd_sf"/>
</dbReference>
<dbReference type="AlphaFoldDB" id="A0A4P5P8C0"/>
<accession>A0A4P5P8C0</accession>
<evidence type="ECO:0000259" key="3">
    <source>
        <dbReference type="Pfam" id="PF25583"/>
    </source>
</evidence>
<evidence type="ECO:0000313" key="5">
    <source>
        <dbReference type="Proteomes" id="UP000290567"/>
    </source>
</evidence>
<dbReference type="EMBL" id="BJCC01000016">
    <property type="protein sequence ID" value="GCF94265.1"/>
    <property type="molecule type" value="Genomic_DNA"/>
</dbReference>
<gene>
    <name evidence="4" type="ORF">NRIC_21560</name>
</gene>
<feature type="domain" description="WYL" evidence="2">
    <location>
        <begin position="125"/>
        <end position="191"/>
    </location>
</feature>
<dbReference type="Pfam" id="PF08279">
    <property type="entry name" value="HTH_11"/>
    <property type="match status" value="1"/>
</dbReference>
<dbReference type="InterPro" id="IPR026881">
    <property type="entry name" value="WYL_dom"/>
</dbReference>
<sequence>MQIIRLLHTTLVLLNRKKVTAKELAERFEVTTRTIYRDVDVLSLAGIPVYSVKGREGGIFLDESFFVDNTLMKEEQDDLLLALHLLQSVGLADTEALIEKLSTVYDWSNWLEVDLSENHSLDHQTFDQIKQAIFSERLINFTYYTEYGQTRLISGLPKRILYKHQTWYVSIFQPAIEEWTAFPLQRVQRVTLGEKNTTKLPDEELRFPKIEVRVRFSKRIAYKRYDEFANLQLFDNPDSSFEAVLTFAVFEDMYRFLLPLGKNVQVLEPDWVKDKLIAYTRSFLENQV</sequence>
<dbReference type="PIRSF" id="PIRSF016838">
    <property type="entry name" value="PafC"/>
    <property type="match status" value="1"/>
</dbReference>
<dbReference type="Pfam" id="PF25583">
    <property type="entry name" value="WCX"/>
    <property type="match status" value="1"/>
</dbReference>
<dbReference type="OrthoDB" id="9815009at2"/>
<dbReference type="InterPro" id="IPR013196">
    <property type="entry name" value="HTH_11"/>
</dbReference>
<reference evidence="5" key="1">
    <citation type="submission" date="2019-02" db="EMBL/GenBank/DDBJ databases">
        <title>Draft genome sequence of Enterococcus sp. Gos25-1.</title>
        <authorList>
            <person name="Tanaka N."/>
            <person name="Shiwa Y."/>
            <person name="Fujita N."/>
        </authorList>
    </citation>
    <scope>NUCLEOTIDE SEQUENCE [LARGE SCALE GENOMIC DNA]</scope>
    <source>
        <strain evidence="5">Gos25-1</strain>
    </source>
</reference>
<dbReference type="PANTHER" id="PTHR34580:SF1">
    <property type="entry name" value="PROTEIN PAFC"/>
    <property type="match status" value="1"/>
</dbReference>
<dbReference type="PANTHER" id="PTHR34580">
    <property type="match status" value="1"/>
</dbReference>
<dbReference type="Proteomes" id="UP000290567">
    <property type="component" value="Unassembled WGS sequence"/>
</dbReference>
<name>A0A4P5P8C0_9ENTE</name>
<proteinExistence type="predicted"/>
<evidence type="ECO:0000259" key="2">
    <source>
        <dbReference type="Pfam" id="PF13280"/>
    </source>
</evidence>
<feature type="domain" description="WCX" evidence="3">
    <location>
        <begin position="209"/>
        <end position="281"/>
    </location>
</feature>
<dbReference type="InterPro" id="IPR036390">
    <property type="entry name" value="WH_DNA-bd_sf"/>
</dbReference>
<comment type="caution">
    <text evidence="4">The sequence shown here is derived from an EMBL/GenBank/DDBJ whole genome shotgun (WGS) entry which is preliminary data.</text>
</comment>
<dbReference type="Pfam" id="PF13280">
    <property type="entry name" value="WYL"/>
    <property type="match status" value="1"/>
</dbReference>
<dbReference type="Gene3D" id="1.10.10.10">
    <property type="entry name" value="Winged helix-like DNA-binding domain superfamily/Winged helix DNA-binding domain"/>
    <property type="match status" value="1"/>
</dbReference>
<protein>
    <submittedName>
        <fullName evidence="4">DeoR family transcriptional regulator</fullName>
    </submittedName>
</protein>
<dbReference type="SUPFAM" id="SSF46785">
    <property type="entry name" value="Winged helix' DNA-binding domain"/>
    <property type="match status" value="1"/>
</dbReference>